<evidence type="ECO:0000313" key="1">
    <source>
        <dbReference type="EMBL" id="PKA57138.1"/>
    </source>
</evidence>
<reference evidence="1 2" key="1">
    <citation type="journal article" date="2017" name="Nature">
        <title>The Apostasia genome and the evolution of orchids.</title>
        <authorList>
            <person name="Zhang G.Q."/>
            <person name="Liu K.W."/>
            <person name="Li Z."/>
            <person name="Lohaus R."/>
            <person name="Hsiao Y.Y."/>
            <person name="Niu S.C."/>
            <person name="Wang J.Y."/>
            <person name="Lin Y.C."/>
            <person name="Xu Q."/>
            <person name="Chen L.J."/>
            <person name="Yoshida K."/>
            <person name="Fujiwara S."/>
            <person name="Wang Z.W."/>
            <person name="Zhang Y.Q."/>
            <person name="Mitsuda N."/>
            <person name="Wang M."/>
            <person name="Liu G.H."/>
            <person name="Pecoraro L."/>
            <person name="Huang H.X."/>
            <person name="Xiao X.J."/>
            <person name="Lin M."/>
            <person name="Wu X.Y."/>
            <person name="Wu W.L."/>
            <person name="Chen Y.Y."/>
            <person name="Chang S.B."/>
            <person name="Sakamoto S."/>
            <person name="Ohme-Takagi M."/>
            <person name="Yagi M."/>
            <person name="Zeng S.J."/>
            <person name="Shen C.Y."/>
            <person name="Yeh C.M."/>
            <person name="Luo Y.B."/>
            <person name="Tsai W.C."/>
            <person name="Van de Peer Y."/>
            <person name="Liu Z.J."/>
        </authorList>
    </citation>
    <scope>NUCLEOTIDE SEQUENCE [LARGE SCALE GENOMIC DNA]</scope>
    <source>
        <strain evidence="2">cv. Shenzhen</strain>
        <tissue evidence="1">Stem</tissue>
    </source>
</reference>
<proteinExistence type="predicted"/>
<protein>
    <recommendedName>
        <fullName evidence="3">Reverse transcriptase domain-containing protein</fullName>
    </recommendedName>
</protein>
<sequence>MVSKLFFIRDFWHIVKHDVIKLCLSVLNGNQGVEDINHTHIILIPKVPGANRMSKFRPISLCNVLYQMIVSKLFFHSSSLIIKMLSSPGY</sequence>
<dbReference type="OrthoDB" id="1934719at2759"/>
<gene>
    <name evidence="1" type="ORF">AXF42_Ash002442</name>
</gene>
<evidence type="ECO:0008006" key="3">
    <source>
        <dbReference type="Google" id="ProtNLM"/>
    </source>
</evidence>
<dbReference type="EMBL" id="KZ451969">
    <property type="protein sequence ID" value="PKA57138.1"/>
    <property type="molecule type" value="Genomic_DNA"/>
</dbReference>
<evidence type="ECO:0000313" key="2">
    <source>
        <dbReference type="Proteomes" id="UP000236161"/>
    </source>
</evidence>
<name>A0A2I0ANJ6_9ASPA</name>
<keyword evidence="2" id="KW-1185">Reference proteome</keyword>
<accession>A0A2I0ANJ6</accession>
<dbReference type="STRING" id="1088818.A0A2I0ANJ6"/>
<dbReference type="Proteomes" id="UP000236161">
    <property type="component" value="Unassembled WGS sequence"/>
</dbReference>
<dbReference type="AlphaFoldDB" id="A0A2I0ANJ6"/>
<organism evidence="1 2">
    <name type="scientific">Apostasia shenzhenica</name>
    <dbReference type="NCBI Taxonomy" id="1088818"/>
    <lineage>
        <taxon>Eukaryota</taxon>
        <taxon>Viridiplantae</taxon>
        <taxon>Streptophyta</taxon>
        <taxon>Embryophyta</taxon>
        <taxon>Tracheophyta</taxon>
        <taxon>Spermatophyta</taxon>
        <taxon>Magnoliopsida</taxon>
        <taxon>Liliopsida</taxon>
        <taxon>Asparagales</taxon>
        <taxon>Orchidaceae</taxon>
        <taxon>Apostasioideae</taxon>
        <taxon>Apostasia</taxon>
    </lineage>
</organism>